<protein>
    <submittedName>
        <fullName evidence="2">Uncharacterized protein</fullName>
    </submittedName>
</protein>
<dbReference type="Proteomes" id="UP001321580">
    <property type="component" value="Unassembled WGS sequence"/>
</dbReference>
<keyword evidence="1" id="KW-1133">Transmembrane helix</keyword>
<gene>
    <name evidence="2" type="ORF">QLQ15_13875</name>
</gene>
<evidence type="ECO:0000313" key="2">
    <source>
        <dbReference type="EMBL" id="MDI9239997.1"/>
    </source>
</evidence>
<keyword evidence="1" id="KW-0472">Membrane</keyword>
<comment type="caution">
    <text evidence="2">The sequence shown here is derived from an EMBL/GenBank/DDBJ whole genome shotgun (WGS) entry which is preliminary data.</text>
</comment>
<reference evidence="2 3" key="1">
    <citation type="submission" date="2023-05" db="EMBL/GenBank/DDBJ databases">
        <title>Lysobacter sp. strain LF1 Genome sequencing and assembly.</title>
        <authorList>
            <person name="Jung Y."/>
        </authorList>
    </citation>
    <scope>NUCLEOTIDE SEQUENCE [LARGE SCALE GENOMIC DNA]</scope>
    <source>
        <strain evidence="2 3">LF1</strain>
    </source>
</reference>
<proteinExistence type="predicted"/>
<sequence length="69" mass="7840">MSLLLELLEHVLDWVTSWRLYVAWALTAFLVWLVLEFGPQDTRGTVLAVAIATVGIVGGWRWARSEEAR</sequence>
<organism evidence="2 3">
    <name type="scientific">Lysobacter stagni</name>
    <dbReference type="NCBI Taxonomy" id="3045172"/>
    <lineage>
        <taxon>Bacteria</taxon>
        <taxon>Pseudomonadati</taxon>
        <taxon>Pseudomonadota</taxon>
        <taxon>Gammaproteobacteria</taxon>
        <taxon>Lysobacterales</taxon>
        <taxon>Lysobacteraceae</taxon>
        <taxon>Lysobacter</taxon>
    </lineage>
</organism>
<feature type="transmembrane region" description="Helical" evidence="1">
    <location>
        <begin position="45"/>
        <end position="63"/>
    </location>
</feature>
<feature type="transmembrane region" description="Helical" evidence="1">
    <location>
        <begin position="20"/>
        <end position="38"/>
    </location>
</feature>
<evidence type="ECO:0000313" key="3">
    <source>
        <dbReference type="Proteomes" id="UP001321580"/>
    </source>
</evidence>
<dbReference type="EMBL" id="JASGBI010000001">
    <property type="protein sequence ID" value="MDI9239997.1"/>
    <property type="molecule type" value="Genomic_DNA"/>
</dbReference>
<accession>A0ABT6XIL0</accession>
<evidence type="ECO:0000256" key="1">
    <source>
        <dbReference type="SAM" id="Phobius"/>
    </source>
</evidence>
<name>A0ABT6XIL0_9GAMM</name>
<keyword evidence="3" id="KW-1185">Reference proteome</keyword>
<dbReference type="RefSeq" id="WP_283213358.1">
    <property type="nucleotide sequence ID" value="NZ_JASGBI010000001.1"/>
</dbReference>
<keyword evidence="1" id="KW-0812">Transmembrane</keyword>